<name>A0A4W3HWN5_CALMI</name>
<evidence type="ECO:0000256" key="8">
    <source>
        <dbReference type="ARBA" id="ARBA00023170"/>
    </source>
</evidence>
<feature type="transmembrane region" description="Helical" evidence="12">
    <location>
        <begin position="278"/>
        <end position="300"/>
    </location>
</feature>
<dbReference type="PROSITE" id="PS00237">
    <property type="entry name" value="G_PROTEIN_RECEP_F1_1"/>
    <property type="match status" value="1"/>
</dbReference>
<reference evidence="14" key="5">
    <citation type="submission" date="2025-09" db="UniProtKB">
        <authorList>
            <consortium name="Ensembl"/>
        </authorList>
    </citation>
    <scope>IDENTIFICATION</scope>
</reference>
<reference evidence="15" key="2">
    <citation type="journal article" date="2007" name="PLoS Biol.">
        <title>Survey sequencing and comparative analysis of the elephant shark (Callorhinchus milii) genome.</title>
        <authorList>
            <person name="Venkatesh B."/>
            <person name="Kirkness E.F."/>
            <person name="Loh Y.H."/>
            <person name="Halpern A.L."/>
            <person name="Lee A.P."/>
            <person name="Johnson J."/>
            <person name="Dandona N."/>
            <person name="Viswanathan L.D."/>
            <person name="Tay A."/>
            <person name="Venter J.C."/>
            <person name="Strausberg R.L."/>
            <person name="Brenner S."/>
        </authorList>
    </citation>
    <scope>NUCLEOTIDE SEQUENCE [LARGE SCALE GENOMIC DNA]</scope>
</reference>
<keyword evidence="2" id="KW-1003">Cell membrane</keyword>
<accession>A0A4W3HWN5</accession>
<evidence type="ECO:0000256" key="11">
    <source>
        <dbReference type="RuleBase" id="RU000688"/>
    </source>
</evidence>
<evidence type="ECO:0000256" key="1">
    <source>
        <dbReference type="ARBA" id="ARBA00004651"/>
    </source>
</evidence>
<dbReference type="Pfam" id="PF00001">
    <property type="entry name" value="7tm_1"/>
    <property type="match status" value="1"/>
</dbReference>
<evidence type="ECO:0000313" key="15">
    <source>
        <dbReference type="Proteomes" id="UP000314986"/>
    </source>
</evidence>
<dbReference type="InParanoid" id="A0A4W3HWN5"/>
<protein>
    <submittedName>
        <fullName evidence="14">Trace amine associated receptor 1</fullName>
    </submittedName>
</protein>
<dbReference type="PRINTS" id="PR00237">
    <property type="entry name" value="GPCRRHODOPSN"/>
</dbReference>
<keyword evidence="10 11" id="KW-0807">Transducer</keyword>
<evidence type="ECO:0000256" key="7">
    <source>
        <dbReference type="ARBA" id="ARBA00023157"/>
    </source>
</evidence>
<dbReference type="OMA" id="GEFRYRT"/>
<dbReference type="GO" id="GO:0001594">
    <property type="term" value="F:trace-amine receptor activity"/>
    <property type="evidence" value="ECO:0007669"/>
    <property type="project" value="InterPro"/>
</dbReference>
<evidence type="ECO:0000313" key="14">
    <source>
        <dbReference type="Ensembl" id="ENSCMIP00000021903.1"/>
    </source>
</evidence>
<dbReference type="PANTHER" id="PTHR24249">
    <property type="entry name" value="HISTAMINE RECEPTOR-RELATED G-PROTEIN COUPLED RECEPTOR"/>
    <property type="match status" value="1"/>
</dbReference>
<dbReference type="SUPFAM" id="SSF81321">
    <property type="entry name" value="Family A G protein-coupled receptor-like"/>
    <property type="match status" value="1"/>
</dbReference>
<feature type="transmembrane region" description="Helical" evidence="12">
    <location>
        <begin position="190"/>
        <end position="207"/>
    </location>
</feature>
<feature type="transmembrane region" description="Helical" evidence="12">
    <location>
        <begin position="130"/>
        <end position="154"/>
    </location>
</feature>
<dbReference type="PANTHER" id="PTHR24249:SF406">
    <property type="entry name" value="G-PROTEIN COUPLED RECEPTORS FAMILY 1 PROFILE DOMAIN-CONTAINING PROTEIN"/>
    <property type="match status" value="1"/>
</dbReference>
<feature type="transmembrane region" description="Helical" evidence="12">
    <location>
        <begin position="31"/>
        <end position="53"/>
    </location>
</feature>
<dbReference type="InterPro" id="IPR000276">
    <property type="entry name" value="GPCR_Rhodpsn"/>
</dbReference>
<organism evidence="14 15">
    <name type="scientific">Callorhinchus milii</name>
    <name type="common">Ghost shark</name>
    <dbReference type="NCBI Taxonomy" id="7868"/>
    <lineage>
        <taxon>Eukaryota</taxon>
        <taxon>Metazoa</taxon>
        <taxon>Chordata</taxon>
        <taxon>Craniata</taxon>
        <taxon>Vertebrata</taxon>
        <taxon>Chondrichthyes</taxon>
        <taxon>Holocephali</taxon>
        <taxon>Chimaeriformes</taxon>
        <taxon>Callorhinchidae</taxon>
        <taxon>Callorhinchus</taxon>
    </lineage>
</organism>
<evidence type="ECO:0000256" key="12">
    <source>
        <dbReference type="SAM" id="Phobius"/>
    </source>
</evidence>
<reference evidence="15" key="1">
    <citation type="journal article" date="2006" name="Science">
        <title>Ancient noncoding elements conserved in the human genome.</title>
        <authorList>
            <person name="Venkatesh B."/>
            <person name="Kirkness E.F."/>
            <person name="Loh Y.H."/>
            <person name="Halpern A.L."/>
            <person name="Lee A.P."/>
            <person name="Johnson J."/>
            <person name="Dandona N."/>
            <person name="Viswanathan L.D."/>
            <person name="Tay A."/>
            <person name="Venter J.C."/>
            <person name="Strausberg R.L."/>
            <person name="Brenner S."/>
        </authorList>
    </citation>
    <scope>NUCLEOTIDE SEQUENCE [LARGE SCALE GENOMIC DNA]</scope>
</reference>
<reference evidence="15" key="3">
    <citation type="journal article" date="2014" name="Nature">
        <title>Elephant shark genome provides unique insights into gnathostome evolution.</title>
        <authorList>
            <consortium name="International Elephant Shark Genome Sequencing Consortium"/>
            <person name="Venkatesh B."/>
            <person name="Lee A.P."/>
            <person name="Ravi V."/>
            <person name="Maurya A.K."/>
            <person name="Lian M.M."/>
            <person name="Swann J.B."/>
            <person name="Ohta Y."/>
            <person name="Flajnik M.F."/>
            <person name="Sutoh Y."/>
            <person name="Kasahara M."/>
            <person name="Hoon S."/>
            <person name="Gangu V."/>
            <person name="Roy S.W."/>
            <person name="Irimia M."/>
            <person name="Korzh V."/>
            <person name="Kondrychyn I."/>
            <person name="Lim Z.W."/>
            <person name="Tay B.H."/>
            <person name="Tohari S."/>
            <person name="Kong K.W."/>
            <person name="Ho S."/>
            <person name="Lorente-Galdos B."/>
            <person name="Quilez J."/>
            <person name="Marques-Bonet T."/>
            <person name="Raney B.J."/>
            <person name="Ingham P.W."/>
            <person name="Tay A."/>
            <person name="Hillier L.W."/>
            <person name="Minx P."/>
            <person name="Boehm T."/>
            <person name="Wilson R.K."/>
            <person name="Brenner S."/>
            <person name="Warren W.C."/>
        </authorList>
    </citation>
    <scope>NUCLEOTIDE SEQUENCE [LARGE SCALE GENOMIC DNA]</scope>
</reference>
<proteinExistence type="inferred from homology"/>
<dbReference type="PROSITE" id="PS50262">
    <property type="entry name" value="G_PROTEIN_RECEP_F1_2"/>
    <property type="match status" value="1"/>
</dbReference>
<evidence type="ECO:0000256" key="2">
    <source>
        <dbReference type="ARBA" id="ARBA00022475"/>
    </source>
</evidence>
<dbReference type="GO" id="GO:0005886">
    <property type="term" value="C:plasma membrane"/>
    <property type="evidence" value="ECO:0007669"/>
    <property type="project" value="UniProtKB-SubCell"/>
</dbReference>
<dbReference type="FunFam" id="1.20.1070.10:FF:000030">
    <property type="entry name" value="trace amine-associated receptor 1"/>
    <property type="match status" value="1"/>
</dbReference>
<evidence type="ECO:0000256" key="3">
    <source>
        <dbReference type="ARBA" id="ARBA00022692"/>
    </source>
</evidence>
<comment type="subcellular location">
    <subcellularLocation>
        <location evidence="1">Cell membrane</location>
        <topology evidence="1">Multi-pass membrane protein</topology>
    </subcellularLocation>
</comment>
<dbReference type="PRINTS" id="PR01831">
    <property type="entry name" value="TRACEAMINE1R"/>
</dbReference>
<dbReference type="Ensembl" id="ENSCMIT00000022289.1">
    <property type="protein sequence ID" value="ENSCMIP00000021903.1"/>
    <property type="gene ID" value="ENSCMIG00000009942.1"/>
</dbReference>
<keyword evidence="4 12" id="KW-1133">Transmembrane helix</keyword>
<comment type="similarity">
    <text evidence="11">Belongs to the G-protein coupled receptor 1 family.</text>
</comment>
<keyword evidence="7" id="KW-1015">Disulfide bond</keyword>
<dbReference type="FunCoup" id="A0A4W3HWN5">
    <property type="interactions" value="6"/>
</dbReference>
<dbReference type="Proteomes" id="UP000314986">
    <property type="component" value="Unassembled WGS sequence"/>
</dbReference>
<evidence type="ECO:0000256" key="4">
    <source>
        <dbReference type="ARBA" id="ARBA00022989"/>
    </source>
</evidence>
<dbReference type="Gene3D" id="1.20.1070.10">
    <property type="entry name" value="Rhodopsin 7-helix transmembrane proteins"/>
    <property type="match status" value="1"/>
</dbReference>
<dbReference type="GeneTree" id="ENSGT00950000182934"/>
<evidence type="ECO:0000256" key="9">
    <source>
        <dbReference type="ARBA" id="ARBA00023180"/>
    </source>
</evidence>
<feature type="domain" description="G-protein coupled receptors family 1 profile" evidence="13">
    <location>
        <begin position="24"/>
        <end position="293"/>
    </location>
</feature>
<keyword evidence="5 11" id="KW-0297">G-protein coupled receptor</keyword>
<sequence length="325" mass="37116">MTNTETVQYCYESVNGSCPKAMRLNIPHVPMYIFMTGTILFTITGNMLVIIAISHFKQLHTPTNLGCLVMPYSMVRSVEPCWYLGKMFCKIHSSCDVMLCTASILHLCFISIERYYTVCDPLRYKVRMTLFSVLVMIFIISWVVPTIFAFGVVFSEINLAGIENLLETSSCMGSCALLFNELSVSSGNRVFIPSIIMLGIYIKRFLVARKHARAIEGVTEKNNEGKTNRISRNKEHKPAKTLGLVMGIFLIYWVPFFITTIIDPIINFSTPPIIFDTFVWFGYFNSAFNPILYAFFYPWFHKALKLILSCRLFDSDSSTINLFPK</sequence>
<evidence type="ECO:0000256" key="6">
    <source>
        <dbReference type="ARBA" id="ARBA00023136"/>
    </source>
</evidence>
<keyword evidence="8 11" id="KW-0675">Receptor</keyword>
<keyword evidence="3 11" id="KW-0812">Transmembrane</keyword>
<evidence type="ECO:0000259" key="13">
    <source>
        <dbReference type="PROSITE" id="PS50262"/>
    </source>
</evidence>
<reference evidence="14" key="4">
    <citation type="submission" date="2025-08" db="UniProtKB">
        <authorList>
            <consortium name="Ensembl"/>
        </authorList>
    </citation>
    <scope>IDENTIFICATION</scope>
</reference>
<dbReference type="AlphaFoldDB" id="A0A4W3HWN5"/>
<keyword evidence="9" id="KW-0325">Glycoprotein</keyword>
<feature type="transmembrane region" description="Helical" evidence="12">
    <location>
        <begin position="242"/>
        <end position="266"/>
    </location>
</feature>
<evidence type="ECO:0000256" key="5">
    <source>
        <dbReference type="ARBA" id="ARBA00023040"/>
    </source>
</evidence>
<dbReference type="STRING" id="7868.ENSCMIP00000021903"/>
<keyword evidence="6 12" id="KW-0472">Membrane</keyword>
<dbReference type="InterPro" id="IPR017452">
    <property type="entry name" value="GPCR_Rhodpsn_7TM"/>
</dbReference>
<keyword evidence="15" id="KW-1185">Reference proteome</keyword>
<dbReference type="InterPro" id="IPR009133">
    <property type="entry name" value="TAAR1"/>
</dbReference>
<dbReference type="InterPro" id="IPR050569">
    <property type="entry name" value="TAAR"/>
</dbReference>
<evidence type="ECO:0000256" key="10">
    <source>
        <dbReference type="ARBA" id="ARBA00023224"/>
    </source>
</evidence>